<evidence type="ECO:0000313" key="3">
    <source>
        <dbReference type="Proteomes" id="UP001296873"/>
    </source>
</evidence>
<name>A0ABS1DQ91_9PROT</name>
<keyword evidence="3" id="KW-1185">Reference proteome</keyword>
<dbReference type="Pfam" id="PF09722">
    <property type="entry name" value="Xre_MbcA_ParS_C"/>
    <property type="match status" value="1"/>
</dbReference>
<sequence length="81" mass="9271">MGRDRDPSIEWAVEDPLTKKLWRDTIIAKLTPWAGDRERARSWMREQPIPGFGATAEELIAEGRGESVLRFLERIEDGGYA</sequence>
<comment type="caution">
    <text evidence="2">The sequence shown here is derived from an EMBL/GenBank/DDBJ whole genome shotgun (WGS) entry which is preliminary data.</text>
</comment>
<dbReference type="EMBL" id="NRRL01000205">
    <property type="protein sequence ID" value="MBK1671510.1"/>
    <property type="molecule type" value="Genomic_DNA"/>
</dbReference>
<evidence type="ECO:0000259" key="1">
    <source>
        <dbReference type="Pfam" id="PF09722"/>
    </source>
</evidence>
<accession>A0ABS1DQ91</accession>
<dbReference type="RefSeq" id="WP_200344458.1">
    <property type="nucleotide sequence ID" value="NZ_NRRL01000205.1"/>
</dbReference>
<feature type="domain" description="Antitoxin Xre/MbcA/ParS-like toxin-binding" evidence="1">
    <location>
        <begin position="31"/>
        <end position="78"/>
    </location>
</feature>
<gene>
    <name evidence="2" type="ORF">CKO28_26275</name>
</gene>
<dbReference type="InterPro" id="IPR024467">
    <property type="entry name" value="Xre/MbcA/ParS-like_toxin-bd"/>
</dbReference>
<dbReference type="Proteomes" id="UP001296873">
    <property type="component" value="Unassembled WGS sequence"/>
</dbReference>
<reference evidence="2 3" key="1">
    <citation type="journal article" date="2020" name="Microorganisms">
        <title>Osmotic Adaptation and Compatible Solute Biosynthesis of Phototrophic Bacteria as Revealed from Genome Analyses.</title>
        <authorList>
            <person name="Imhoff J.F."/>
            <person name="Rahn T."/>
            <person name="Kunzel S."/>
            <person name="Keller A."/>
            <person name="Neulinger S.C."/>
        </authorList>
    </citation>
    <scope>NUCLEOTIDE SEQUENCE [LARGE SCALE GENOMIC DNA]</scope>
    <source>
        <strain evidence="2 3">DSM 9895</strain>
    </source>
</reference>
<evidence type="ECO:0000313" key="2">
    <source>
        <dbReference type="EMBL" id="MBK1671510.1"/>
    </source>
</evidence>
<protein>
    <recommendedName>
        <fullName evidence="1">Antitoxin Xre/MbcA/ParS-like toxin-binding domain-containing protein</fullName>
    </recommendedName>
</protein>
<organism evidence="2 3">
    <name type="scientific">Rhodovibrio sodomensis</name>
    <dbReference type="NCBI Taxonomy" id="1088"/>
    <lineage>
        <taxon>Bacteria</taxon>
        <taxon>Pseudomonadati</taxon>
        <taxon>Pseudomonadota</taxon>
        <taxon>Alphaproteobacteria</taxon>
        <taxon>Rhodospirillales</taxon>
        <taxon>Rhodovibrionaceae</taxon>
        <taxon>Rhodovibrio</taxon>
    </lineage>
</organism>
<proteinExistence type="predicted"/>